<evidence type="ECO:0000313" key="3">
    <source>
        <dbReference type="EMBL" id="MET4682636.1"/>
    </source>
</evidence>
<protein>
    <recommendedName>
        <fullName evidence="2">MobA/VirD2-like nuclease domain-containing protein</fullName>
    </recommendedName>
</protein>
<name>A0ABV2R7S2_9CAUL</name>
<sequence>MSDFRPPSGFEDVLRPPVDLRRARLTPAVLGRMRGAGYGEAAVRFERVARRVPEVMVKITGRTRDGAHLGAHLAYISRNGALALEGPDGERLDRAGVRNLADDWAAERAMERGRRRDAPASLSVVLSMPAGTDPGRLHDAARAFAGEAFGDRFPYVFALHDEGRHPHVHLTVRMLGRDGERLNPRKADLQLWRERFAHALRERSVEAEATPRRARGVTRKAERTPVRKLRERFEAGRGAAPRVLQDAVRDASEKDPSAAPWLAALRARRERIVRALSAEAVRLGLSAKSEDRRTAEKVVDFLKALPPVETRREAIQRRLEIPERKRRPPDDGRSR</sequence>
<dbReference type="Pfam" id="PF03432">
    <property type="entry name" value="Relaxase"/>
    <property type="match status" value="1"/>
</dbReference>
<gene>
    <name evidence="3" type="ORF">ABIE19_000545</name>
</gene>
<dbReference type="EMBL" id="JBEPTF010000001">
    <property type="protein sequence ID" value="MET4682636.1"/>
    <property type="molecule type" value="Genomic_DNA"/>
</dbReference>
<dbReference type="InterPro" id="IPR005094">
    <property type="entry name" value="Endonuclease_MobA/VirD2"/>
</dbReference>
<keyword evidence="4" id="KW-1185">Reference proteome</keyword>
<comment type="caution">
    <text evidence="3">The sequence shown here is derived from an EMBL/GenBank/DDBJ whole genome shotgun (WGS) entry which is preliminary data.</text>
</comment>
<dbReference type="RefSeq" id="WP_354087581.1">
    <property type="nucleotide sequence ID" value="NZ_JBEPTF010000001.1"/>
</dbReference>
<reference evidence="3 4" key="1">
    <citation type="submission" date="2024-06" db="EMBL/GenBank/DDBJ databases">
        <title>Sorghum-associated microbial communities from plants grown in Nebraska, USA.</title>
        <authorList>
            <person name="Schachtman D."/>
        </authorList>
    </citation>
    <scope>NUCLEOTIDE SEQUENCE [LARGE SCALE GENOMIC DNA]</scope>
    <source>
        <strain evidence="3 4">2814</strain>
    </source>
</reference>
<proteinExistence type="predicted"/>
<evidence type="ECO:0000256" key="1">
    <source>
        <dbReference type="SAM" id="MobiDB-lite"/>
    </source>
</evidence>
<dbReference type="Gene3D" id="3.30.930.30">
    <property type="match status" value="1"/>
</dbReference>
<evidence type="ECO:0000313" key="4">
    <source>
        <dbReference type="Proteomes" id="UP001549313"/>
    </source>
</evidence>
<accession>A0ABV2R7S2</accession>
<dbReference type="Proteomes" id="UP001549313">
    <property type="component" value="Unassembled WGS sequence"/>
</dbReference>
<evidence type="ECO:0000259" key="2">
    <source>
        <dbReference type="Pfam" id="PF03432"/>
    </source>
</evidence>
<feature type="domain" description="MobA/VirD2-like nuclease" evidence="2">
    <location>
        <begin position="99"/>
        <end position="197"/>
    </location>
</feature>
<organism evidence="3 4">
    <name type="scientific">Brevundimonas faecalis</name>
    <dbReference type="NCBI Taxonomy" id="947378"/>
    <lineage>
        <taxon>Bacteria</taxon>
        <taxon>Pseudomonadati</taxon>
        <taxon>Pseudomonadota</taxon>
        <taxon>Alphaproteobacteria</taxon>
        <taxon>Caulobacterales</taxon>
        <taxon>Caulobacteraceae</taxon>
        <taxon>Brevundimonas</taxon>
    </lineage>
</organism>
<feature type="region of interest" description="Disordered" evidence="1">
    <location>
        <begin position="312"/>
        <end position="335"/>
    </location>
</feature>